<protein>
    <recommendedName>
        <fullName evidence="12">ATP synthase complex subunit 8</fullName>
    </recommendedName>
</protein>
<dbReference type="PANTHER" id="PTHR39937:SF1">
    <property type="entry name" value="ATP SYNTHASE PROTEIN 8"/>
    <property type="match status" value="1"/>
</dbReference>
<evidence type="ECO:0000256" key="9">
    <source>
        <dbReference type="ARBA" id="ARBA00023128"/>
    </source>
</evidence>
<keyword evidence="4 12" id="KW-0138">CF(0)</keyword>
<evidence type="ECO:0000256" key="12">
    <source>
        <dbReference type="RuleBase" id="RU003661"/>
    </source>
</evidence>
<dbReference type="GO" id="GO:0045259">
    <property type="term" value="C:proton-transporting ATP synthase complex"/>
    <property type="evidence" value="ECO:0007669"/>
    <property type="project" value="UniProtKB-KW"/>
</dbReference>
<sequence>MPQLCLTPWFLYFIFSWVILLFLAPNKILKHISLNEPSLKTTETLKFTWTWPWQ</sequence>
<evidence type="ECO:0000256" key="4">
    <source>
        <dbReference type="ARBA" id="ARBA00022547"/>
    </source>
</evidence>
<accession>A0A0K0LFZ3</accession>
<dbReference type="InterPro" id="IPR001421">
    <property type="entry name" value="ATP8_metazoa"/>
</dbReference>
<dbReference type="GO" id="GO:0031966">
    <property type="term" value="C:mitochondrial membrane"/>
    <property type="evidence" value="ECO:0007669"/>
    <property type="project" value="UniProtKB-SubCell"/>
</dbReference>
<evidence type="ECO:0000256" key="11">
    <source>
        <dbReference type="ARBA" id="ARBA00023310"/>
    </source>
</evidence>
<name>A0A0K0LFZ3_9NEOB</name>
<evidence type="ECO:0000313" key="14">
    <source>
        <dbReference type="EMBL" id="AIZ97052.1"/>
    </source>
</evidence>
<keyword evidence="5 12" id="KW-0812">Transmembrane</keyword>
<feature type="transmembrane region" description="Helical" evidence="13">
    <location>
        <begin position="6"/>
        <end position="24"/>
    </location>
</feature>
<geneLocation type="mitochondrion" evidence="14"/>
<dbReference type="GO" id="GO:0015986">
    <property type="term" value="P:proton motive force-driven ATP synthesis"/>
    <property type="evidence" value="ECO:0007669"/>
    <property type="project" value="InterPro"/>
</dbReference>
<keyword evidence="10 13" id="KW-0472">Membrane</keyword>
<evidence type="ECO:0000256" key="13">
    <source>
        <dbReference type="SAM" id="Phobius"/>
    </source>
</evidence>
<organism evidence="14">
    <name type="scientific">Papurana kreffti</name>
    <name type="common">San Cristobal treefrog</name>
    <dbReference type="NCBI Taxonomy" id="1582975"/>
    <lineage>
        <taxon>Eukaryota</taxon>
        <taxon>Metazoa</taxon>
        <taxon>Chordata</taxon>
        <taxon>Craniata</taxon>
        <taxon>Vertebrata</taxon>
        <taxon>Euteleostomi</taxon>
        <taxon>Amphibia</taxon>
        <taxon>Batrachia</taxon>
        <taxon>Anura</taxon>
        <taxon>Neobatrachia</taxon>
        <taxon>Ranoidea</taxon>
        <taxon>Ranidae</taxon>
        <taxon>Papurana</taxon>
    </lineage>
</organism>
<evidence type="ECO:0000256" key="3">
    <source>
        <dbReference type="ARBA" id="ARBA00022448"/>
    </source>
</evidence>
<evidence type="ECO:0000256" key="7">
    <source>
        <dbReference type="ARBA" id="ARBA00022989"/>
    </source>
</evidence>
<dbReference type="PANTHER" id="PTHR39937">
    <property type="entry name" value="ATP SYNTHASE PROTEIN 8"/>
    <property type="match status" value="1"/>
</dbReference>
<comment type="subcellular location">
    <subcellularLocation>
        <location evidence="1 12">Mitochondrion membrane</location>
        <topology evidence="1 12">Single-pass membrane protein</topology>
    </subcellularLocation>
</comment>
<dbReference type="AlphaFoldDB" id="A0A0K0LFZ3"/>
<keyword evidence="8 12" id="KW-0406">Ion transport</keyword>
<evidence type="ECO:0000256" key="2">
    <source>
        <dbReference type="ARBA" id="ARBA00008892"/>
    </source>
</evidence>
<keyword evidence="11" id="KW-0066">ATP synthesis</keyword>
<dbReference type="InterPro" id="IPR050635">
    <property type="entry name" value="ATPase_protein_8"/>
</dbReference>
<evidence type="ECO:0000256" key="8">
    <source>
        <dbReference type="ARBA" id="ARBA00023065"/>
    </source>
</evidence>
<proteinExistence type="inferred from homology"/>
<comment type="similarity">
    <text evidence="2 12">Belongs to the ATPase protein 8 family.</text>
</comment>
<keyword evidence="3 12" id="KW-0813">Transport</keyword>
<keyword evidence="9 12" id="KW-0496">Mitochondrion</keyword>
<reference evidence="14" key="1">
    <citation type="submission" date="2014-07" db="EMBL/GenBank/DDBJ databases">
        <title>A systematic study of Ichneumonosoma Meijere, Pelmatops Enderlein, Pseudopelmatops Shiraki and Soita Walker (Diptera: Tephritidae).</title>
        <authorList>
            <person name="Chen X.-L."/>
            <person name="Norrbom A."/>
            <person name="Zhu C.-D."/>
        </authorList>
    </citation>
    <scope>NUCLEOTIDE SEQUENCE</scope>
</reference>
<dbReference type="EMBL" id="KM247362">
    <property type="protein sequence ID" value="AIZ97052.1"/>
    <property type="molecule type" value="Genomic_DNA"/>
</dbReference>
<dbReference type="Pfam" id="PF00895">
    <property type="entry name" value="ATP-synt_8"/>
    <property type="match status" value="1"/>
</dbReference>
<gene>
    <name evidence="14" type="primary">ATP8</name>
</gene>
<keyword evidence="6 12" id="KW-0375">Hydrogen ion transport</keyword>
<evidence type="ECO:0000256" key="1">
    <source>
        <dbReference type="ARBA" id="ARBA00004304"/>
    </source>
</evidence>
<evidence type="ECO:0000256" key="6">
    <source>
        <dbReference type="ARBA" id="ARBA00022781"/>
    </source>
</evidence>
<keyword evidence="7 13" id="KW-1133">Transmembrane helix</keyword>
<evidence type="ECO:0000256" key="5">
    <source>
        <dbReference type="ARBA" id="ARBA00022692"/>
    </source>
</evidence>
<evidence type="ECO:0000256" key="10">
    <source>
        <dbReference type="ARBA" id="ARBA00023136"/>
    </source>
</evidence>
<dbReference type="GO" id="GO:0015078">
    <property type="term" value="F:proton transmembrane transporter activity"/>
    <property type="evidence" value="ECO:0007669"/>
    <property type="project" value="InterPro"/>
</dbReference>